<comment type="caution">
    <text evidence="1">The sequence shown here is derived from an EMBL/GenBank/DDBJ whole genome shotgun (WGS) entry which is preliminary data.</text>
</comment>
<gene>
    <name evidence="1" type="ORF">DSO57_1009381</name>
</gene>
<keyword evidence="2" id="KW-1185">Reference proteome</keyword>
<dbReference type="Proteomes" id="UP001165960">
    <property type="component" value="Unassembled WGS sequence"/>
</dbReference>
<reference evidence="1" key="1">
    <citation type="submission" date="2022-04" db="EMBL/GenBank/DDBJ databases">
        <title>Genome of the entomopathogenic fungus Entomophthora muscae.</title>
        <authorList>
            <person name="Elya C."/>
            <person name="Lovett B.R."/>
            <person name="Lee E."/>
            <person name="Macias A.M."/>
            <person name="Hajek A.E."/>
            <person name="De Bivort B.L."/>
            <person name="Kasson M.T."/>
            <person name="De Fine Licht H.H."/>
            <person name="Stajich J.E."/>
        </authorList>
    </citation>
    <scope>NUCLEOTIDE SEQUENCE</scope>
    <source>
        <strain evidence="1">Berkeley</strain>
    </source>
</reference>
<dbReference type="EMBL" id="QTSX02005000">
    <property type="protein sequence ID" value="KAJ9062578.1"/>
    <property type="molecule type" value="Genomic_DNA"/>
</dbReference>
<proteinExistence type="predicted"/>
<evidence type="ECO:0000313" key="1">
    <source>
        <dbReference type="EMBL" id="KAJ9062578.1"/>
    </source>
</evidence>
<accession>A0ACC2SJW0</accession>
<organism evidence="1 2">
    <name type="scientific">Entomophthora muscae</name>
    <dbReference type="NCBI Taxonomy" id="34485"/>
    <lineage>
        <taxon>Eukaryota</taxon>
        <taxon>Fungi</taxon>
        <taxon>Fungi incertae sedis</taxon>
        <taxon>Zoopagomycota</taxon>
        <taxon>Entomophthoromycotina</taxon>
        <taxon>Entomophthoromycetes</taxon>
        <taxon>Entomophthorales</taxon>
        <taxon>Entomophthoraceae</taxon>
        <taxon>Entomophthora</taxon>
    </lineage>
</organism>
<name>A0ACC2SJW0_9FUNG</name>
<evidence type="ECO:0000313" key="2">
    <source>
        <dbReference type="Proteomes" id="UP001165960"/>
    </source>
</evidence>
<sequence length="234" mass="26099">MSCLKSILVSFSLLYGTGLGQWASTPANLVPYLGQVEQNGTRLCLGFFKSPIKFVAPATCLHLKSSVDLVKVQVVNGRPQIALLPSTEIVLHKFWSKSYPLHYNKGSATAISQYKDAPEIKAYDFKHEGPRFIVVQLSADRSSKPRQFVQIPDSECYDIYLGMIKVAINKQEFLKGMFCITEKEQPLKGPLNRSPRGAPVFVDLASDNFITGIYSASVKQSKRNVYLFTKVNDI</sequence>
<protein>
    <submittedName>
        <fullName evidence="1">Uncharacterized protein</fullName>
    </submittedName>
</protein>